<dbReference type="Proteomes" id="UP000845800">
    <property type="component" value="Unassembled WGS sequence"/>
</dbReference>
<evidence type="ECO:0000313" key="3">
    <source>
        <dbReference type="EMBL" id="VED34033.1"/>
    </source>
</evidence>
<dbReference type="EMBL" id="UGCU01000001">
    <property type="protein sequence ID" value="STJ09667.1"/>
    <property type="molecule type" value="Genomic_DNA"/>
</dbReference>
<reference evidence="1" key="1">
    <citation type="journal article" date="2018" name="Genome Biol.">
        <title>SKESA: strategic k-mer extension for scrupulous assemblies.</title>
        <authorList>
            <person name="Souvorov A."/>
            <person name="Agarwala R."/>
            <person name="Lipman D.J."/>
        </authorList>
    </citation>
    <scope>NUCLEOTIDE SEQUENCE [LARGE SCALE GENOMIC DNA]</scope>
    <source>
        <strain evidence="1">AMC_487</strain>
    </source>
</reference>
<evidence type="ECO:0000313" key="4">
    <source>
        <dbReference type="Proteomes" id="UP000254495"/>
    </source>
</evidence>
<evidence type="ECO:0000313" key="1">
    <source>
        <dbReference type="EMBL" id="HAI5330348.1"/>
    </source>
</evidence>
<reference evidence="1" key="4">
    <citation type="submission" date="2020-03" db="EMBL/GenBank/DDBJ databases">
        <authorList>
            <consortium name="NCBI Pathogen Detection Project"/>
        </authorList>
    </citation>
    <scope>NUCLEOTIDE SEQUENCE</scope>
    <source>
        <strain evidence="1">AMC_487</strain>
    </source>
</reference>
<dbReference type="EMBL" id="LR134246">
    <property type="protein sequence ID" value="VED34033.1"/>
    <property type="molecule type" value="Genomic_DNA"/>
</dbReference>
<dbReference type="AlphaFoldDB" id="A0A0P7R9W4"/>
<dbReference type="EMBL" id="DABERK010000001">
    <property type="protein sequence ID" value="HAI5330348.1"/>
    <property type="molecule type" value="Genomic_DNA"/>
</dbReference>
<dbReference type="Proteomes" id="UP000277930">
    <property type="component" value="Chromosome 1"/>
</dbReference>
<dbReference type="Proteomes" id="UP000254495">
    <property type="component" value="Unassembled WGS sequence"/>
</dbReference>
<dbReference type="RefSeq" id="WP_000060686.1">
    <property type="nucleotide sequence ID" value="NZ_AP019538.1"/>
</dbReference>
<evidence type="ECO:0000313" key="2">
    <source>
        <dbReference type="EMBL" id="STJ09667.1"/>
    </source>
</evidence>
<accession>A0A0P7R9W4</accession>
<gene>
    <name evidence="1" type="ORF">HJQ60_000259</name>
    <name evidence="2" type="ORF">NCTC9077_01296</name>
    <name evidence="3" type="ORF">NCTC9702_01192</name>
</gene>
<organism evidence="1">
    <name type="scientific">Escherichia coli</name>
    <dbReference type="NCBI Taxonomy" id="562"/>
    <lineage>
        <taxon>Bacteria</taxon>
        <taxon>Pseudomonadati</taxon>
        <taxon>Pseudomonadota</taxon>
        <taxon>Gammaproteobacteria</taxon>
        <taxon>Enterobacterales</taxon>
        <taxon>Enterobacteriaceae</taxon>
        <taxon>Escherichia</taxon>
    </lineage>
</organism>
<protein>
    <submittedName>
        <fullName evidence="1">Invasion protein</fullName>
    </submittedName>
    <submittedName>
        <fullName evidence="2">Type III secretion system protein</fullName>
    </submittedName>
</protein>
<name>A0A0P7R9W4_ECOLX</name>
<proteinExistence type="predicted"/>
<dbReference type="PROSITE" id="PS51257">
    <property type="entry name" value="PROKAR_LIPOPROTEIN"/>
    <property type="match status" value="1"/>
</dbReference>
<reference evidence="3 5" key="3">
    <citation type="submission" date="2018-12" db="EMBL/GenBank/DDBJ databases">
        <authorList>
            <consortium name="Pathogen Informatics"/>
        </authorList>
    </citation>
    <scope>NUCLEOTIDE SEQUENCE [LARGE SCALE GENOMIC DNA]</scope>
    <source>
        <strain evidence="3 5">NCTC9702</strain>
    </source>
</reference>
<evidence type="ECO:0000313" key="5">
    <source>
        <dbReference type="Proteomes" id="UP000277930"/>
    </source>
</evidence>
<sequence>MSLVRYNSKIIITVALISLLSACTRENSLKDTQNKRSGESQAIVDARKFFSEHPEYISSAELEQKLYREFAQVTTVPAYKEMSMYQLLVISQDRLTH</sequence>
<reference evidence="2 4" key="2">
    <citation type="submission" date="2018-06" db="EMBL/GenBank/DDBJ databases">
        <authorList>
            <consortium name="Pathogen Informatics"/>
            <person name="Doyle S."/>
        </authorList>
    </citation>
    <scope>NUCLEOTIDE SEQUENCE [LARGE SCALE GENOMIC DNA]</scope>
    <source>
        <strain evidence="2 4">NCTC9077</strain>
    </source>
</reference>